<reference evidence="3" key="1">
    <citation type="submission" date="2020-11" db="EMBL/GenBank/DDBJ databases">
        <authorList>
            <person name="Tran Van P."/>
        </authorList>
    </citation>
    <scope>NUCLEOTIDE SEQUENCE</scope>
</reference>
<dbReference type="CDD" id="cd00118">
    <property type="entry name" value="LysM"/>
    <property type="match status" value="1"/>
</dbReference>
<name>A0A7R9PK25_TIMGE</name>
<organism evidence="3">
    <name type="scientific">Timema genevievae</name>
    <name type="common">Walking stick</name>
    <dbReference type="NCBI Taxonomy" id="629358"/>
    <lineage>
        <taxon>Eukaryota</taxon>
        <taxon>Metazoa</taxon>
        <taxon>Ecdysozoa</taxon>
        <taxon>Arthropoda</taxon>
        <taxon>Hexapoda</taxon>
        <taxon>Insecta</taxon>
        <taxon>Pterygota</taxon>
        <taxon>Neoptera</taxon>
        <taxon>Polyneoptera</taxon>
        <taxon>Phasmatodea</taxon>
        <taxon>Timematodea</taxon>
        <taxon>Timematoidea</taxon>
        <taxon>Timematidae</taxon>
        <taxon>Timema</taxon>
    </lineage>
</organism>
<dbReference type="PROSITE" id="PS51782">
    <property type="entry name" value="LYSM"/>
    <property type="match status" value="1"/>
</dbReference>
<dbReference type="PANTHER" id="PTHR20932">
    <property type="entry name" value="LYSM AND PUTATIVE PEPTIDOGLYCAN-BINDING DOMAIN-CONTAINING PROTEIN"/>
    <property type="match status" value="1"/>
</dbReference>
<dbReference type="AlphaFoldDB" id="A0A7R9PK25"/>
<dbReference type="InterPro" id="IPR018392">
    <property type="entry name" value="LysM"/>
</dbReference>
<feature type="region of interest" description="Disordered" evidence="1">
    <location>
        <begin position="208"/>
        <end position="231"/>
    </location>
</feature>
<feature type="compositionally biased region" description="Polar residues" evidence="1">
    <location>
        <begin position="216"/>
        <end position="231"/>
    </location>
</feature>
<feature type="domain" description="LysM" evidence="2">
    <location>
        <begin position="81"/>
        <end position="125"/>
    </location>
</feature>
<dbReference type="InterPro" id="IPR045030">
    <property type="entry name" value="LYSM1-4"/>
</dbReference>
<evidence type="ECO:0000256" key="1">
    <source>
        <dbReference type="SAM" id="MobiDB-lite"/>
    </source>
</evidence>
<proteinExistence type="predicted"/>
<protein>
    <recommendedName>
        <fullName evidence="2">LysM domain-containing protein</fullName>
    </recommendedName>
</protein>
<evidence type="ECO:0000313" key="3">
    <source>
        <dbReference type="EMBL" id="CAD7589606.1"/>
    </source>
</evidence>
<gene>
    <name evidence="3" type="ORF">TGEB3V08_LOCUS3535</name>
</gene>
<dbReference type="Pfam" id="PF01476">
    <property type="entry name" value="LysM"/>
    <property type="match status" value="1"/>
</dbReference>
<dbReference type="PANTHER" id="PTHR20932:SF8">
    <property type="entry name" value="LD22649P"/>
    <property type="match status" value="1"/>
</dbReference>
<dbReference type="InterPro" id="IPR036779">
    <property type="entry name" value="LysM_dom_sf"/>
</dbReference>
<accession>A0A7R9PK25</accession>
<evidence type="ECO:0000259" key="2">
    <source>
        <dbReference type="PROSITE" id="PS51782"/>
    </source>
</evidence>
<dbReference type="EMBL" id="OE840132">
    <property type="protein sequence ID" value="CAD7589606.1"/>
    <property type="molecule type" value="Genomic_DNA"/>
</dbReference>
<dbReference type="SUPFAM" id="SSF54106">
    <property type="entry name" value="LysM domain"/>
    <property type="match status" value="1"/>
</dbReference>
<dbReference type="Gene3D" id="3.10.350.10">
    <property type="entry name" value="LysM domain"/>
    <property type="match status" value="1"/>
</dbReference>
<sequence>MEQLLVCDYSISEKFMPTADFDLPCQPSTELEIFTLSSCAICFRKEMADGITEERKSIRDSAKSLKKYGSTCNHFKRQDHIKHFIMEGDTLQGIALKYGVTMEQVRRENLLWASDSLFLRESLLIPVSKDCTITSANDKFINSSELSTPVSPDSRDLSERSINDFLVEIDTSIANTKSQVKKSQGFSEFANNEDTNFVRKPLVSRLRQQQQQQQQLHQSLPPTTNTTNNDILSMPQPVVMTQGRKVRSSLQRLEKEQDEIFEL</sequence>